<organism evidence="2 3">
    <name type="scientific">Shewanella phaeophyticola</name>
    <dbReference type="NCBI Taxonomy" id="2978345"/>
    <lineage>
        <taxon>Bacteria</taxon>
        <taxon>Pseudomonadati</taxon>
        <taxon>Pseudomonadota</taxon>
        <taxon>Gammaproteobacteria</taxon>
        <taxon>Alteromonadales</taxon>
        <taxon>Shewanellaceae</taxon>
        <taxon>Shewanella</taxon>
    </lineage>
</organism>
<name>A0ABT2NZ83_9GAMM</name>
<dbReference type="Proteomes" id="UP001431192">
    <property type="component" value="Unassembled WGS sequence"/>
</dbReference>
<dbReference type="NCBIfam" id="NF038109">
    <property type="entry name" value="tapY2_fam"/>
    <property type="match status" value="1"/>
</dbReference>
<reference evidence="2" key="1">
    <citation type="submission" date="2022-09" db="EMBL/GenBank/DDBJ databases">
        <title>Shewanella sp. KJ10-1 sp.nov, isolated from marine algae.</title>
        <authorList>
            <person name="Butt M."/>
            <person name="Lee J.K."/>
            <person name="Kim J.M."/>
            <person name="Choi D.G."/>
        </authorList>
    </citation>
    <scope>NUCLEOTIDE SEQUENCE</scope>
    <source>
        <strain evidence="2">KJ10-1</strain>
    </source>
</reference>
<keyword evidence="3" id="KW-1185">Reference proteome</keyword>
<feature type="signal peptide" evidence="1">
    <location>
        <begin position="1"/>
        <end position="18"/>
    </location>
</feature>
<comment type="caution">
    <text evidence="2">The sequence shown here is derived from an EMBL/GenBank/DDBJ whole genome shotgun (WGS) entry which is preliminary data.</text>
</comment>
<dbReference type="EMBL" id="JAODOQ010000001">
    <property type="protein sequence ID" value="MCT8985688.1"/>
    <property type="molecule type" value="Genomic_DNA"/>
</dbReference>
<proteinExistence type="predicted"/>
<evidence type="ECO:0000313" key="3">
    <source>
        <dbReference type="Proteomes" id="UP001431192"/>
    </source>
</evidence>
<keyword evidence="1" id="KW-0732">Signal</keyword>
<dbReference type="InterPro" id="IPR049848">
    <property type="entry name" value="TapY2-like"/>
</dbReference>
<accession>A0ABT2NZ83</accession>
<protein>
    <submittedName>
        <fullName evidence="2">TapY2 family type IVa secretion system protein</fullName>
    </submittedName>
</protein>
<gene>
    <name evidence="2" type="ORF">N4T56_03155</name>
</gene>
<sequence length="98" mass="11185">MSKFIILCLCFISVTAIAQTSKWQDYKCHITSSVGERILFYRWKVEDAKWNQATLSGSQFKDGKSGTKYFIKEVSECLSLDGTFELKSAQELDSVTLR</sequence>
<feature type="chain" id="PRO_5046231949" evidence="1">
    <location>
        <begin position="19"/>
        <end position="98"/>
    </location>
</feature>
<dbReference type="RefSeq" id="WP_261732181.1">
    <property type="nucleotide sequence ID" value="NZ_JAODOQ010000001.1"/>
</dbReference>
<evidence type="ECO:0000313" key="2">
    <source>
        <dbReference type="EMBL" id="MCT8985688.1"/>
    </source>
</evidence>
<evidence type="ECO:0000256" key="1">
    <source>
        <dbReference type="SAM" id="SignalP"/>
    </source>
</evidence>